<evidence type="ECO:0000313" key="7">
    <source>
        <dbReference type="EMBL" id="KAG8498292.1"/>
    </source>
</evidence>
<dbReference type="GO" id="GO:0032259">
    <property type="term" value="P:methylation"/>
    <property type="evidence" value="ECO:0007669"/>
    <property type="project" value="UniProtKB-KW"/>
</dbReference>
<keyword evidence="2" id="KW-0808">Transferase</keyword>
<reference evidence="7 8" key="1">
    <citation type="journal article" date="2021" name="bioRxiv">
        <title>The Gossypium anomalum genome as a resource for cotton improvement and evolutionary analysis of hybrid incompatibility.</title>
        <authorList>
            <person name="Grover C.E."/>
            <person name="Yuan D."/>
            <person name="Arick M.A."/>
            <person name="Miller E.R."/>
            <person name="Hu G."/>
            <person name="Peterson D.G."/>
            <person name="Wendel J.F."/>
            <person name="Udall J.A."/>
        </authorList>
    </citation>
    <scope>NUCLEOTIDE SEQUENCE [LARGE SCALE GENOMIC DNA]</scope>
    <source>
        <strain evidence="7">JFW-Udall</strain>
        <tissue evidence="7">Leaf</tissue>
    </source>
</reference>
<dbReference type="InterPro" id="IPR016461">
    <property type="entry name" value="COMT-like"/>
</dbReference>
<accession>A0A8J6D4J0</accession>
<dbReference type="GO" id="GO:0008171">
    <property type="term" value="F:O-methyltransferase activity"/>
    <property type="evidence" value="ECO:0007669"/>
    <property type="project" value="InterPro"/>
</dbReference>
<feature type="domain" description="O-methyltransferase C-terminal" evidence="5">
    <location>
        <begin position="116"/>
        <end position="195"/>
    </location>
</feature>
<evidence type="ECO:0000259" key="6">
    <source>
        <dbReference type="Pfam" id="PF08100"/>
    </source>
</evidence>
<evidence type="ECO:0000313" key="8">
    <source>
        <dbReference type="Proteomes" id="UP000701853"/>
    </source>
</evidence>
<keyword evidence="8" id="KW-1185">Reference proteome</keyword>
<proteinExistence type="inferred from homology"/>
<dbReference type="InterPro" id="IPR036388">
    <property type="entry name" value="WH-like_DNA-bd_sf"/>
</dbReference>
<feature type="domain" description="O-methyltransferase dimerisation" evidence="6">
    <location>
        <begin position="226"/>
        <end position="315"/>
    </location>
</feature>
<dbReference type="FunFam" id="3.40.50.150:FF:000294">
    <property type="entry name" value="O-methyltransferase family protein"/>
    <property type="match status" value="1"/>
</dbReference>
<dbReference type="Pfam" id="PF08100">
    <property type="entry name" value="Dimerisation"/>
    <property type="match status" value="1"/>
</dbReference>
<dbReference type="PROSITE" id="PS51683">
    <property type="entry name" value="SAM_OMT_II"/>
    <property type="match status" value="2"/>
</dbReference>
<dbReference type="SUPFAM" id="SSF46785">
    <property type="entry name" value="Winged helix' DNA-binding domain"/>
    <property type="match status" value="2"/>
</dbReference>
<organism evidence="7 8">
    <name type="scientific">Gossypium anomalum</name>
    <dbReference type="NCBI Taxonomy" id="47600"/>
    <lineage>
        <taxon>Eukaryota</taxon>
        <taxon>Viridiplantae</taxon>
        <taxon>Streptophyta</taxon>
        <taxon>Embryophyta</taxon>
        <taxon>Tracheophyta</taxon>
        <taxon>Spermatophyta</taxon>
        <taxon>Magnoliopsida</taxon>
        <taxon>eudicotyledons</taxon>
        <taxon>Gunneridae</taxon>
        <taxon>Pentapetalae</taxon>
        <taxon>rosids</taxon>
        <taxon>malvids</taxon>
        <taxon>Malvales</taxon>
        <taxon>Malvaceae</taxon>
        <taxon>Malvoideae</taxon>
        <taxon>Gossypium</taxon>
    </lineage>
</organism>
<dbReference type="Gene3D" id="3.40.50.150">
    <property type="entry name" value="Vaccinia Virus protein VP39"/>
    <property type="match status" value="2"/>
</dbReference>
<dbReference type="Pfam" id="PF00891">
    <property type="entry name" value="Methyltransf_2"/>
    <property type="match status" value="2"/>
</dbReference>
<dbReference type="Proteomes" id="UP000701853">
    <property type="component" value="Chromosome 3"/>
</dbReference>
<dbReference type="InterPro" id="IPR001077">
    <property type="entry name" value="COMT_C"/>
</dbReference>
<evidence type="ECO:0000256" key="2">
    <source>
        <dbReference type="ARBA" id="ARBA00022679"/>
    </source>
</evidence>
<name>A0A8J6D4J0_9ROSI</name>
<dbReference type="Gene3D" id="1.10.10.10">
    <property type="entry name" value="Winged helix-like DNA-binding domain superfamily/Winged helix DNA-binding domain"/>
    <property type="match status" value="2"/>
</dbReference>
<evidence type="ECO:0000259" key="5">
    <source>
        <dbReference type="Pfam" id="PF00891"/>
    </source>
</evidence>
<dbReference type="InterPro" id="IPR029063">
    <property type="entry name" value="SAM-dependent_MTases_sf"/>
</dbReference>
<evidence type="ECO:0000256" key="1">
    <source>
        <dbReference type="ARBA" id="ARBA00022603"/>
    </source>
</evidence>
<dbReference type="InterPro" id="IPR036390">
    <property type="entry name" value="WH_DNA-bd_sf"/>
</dbReference>
<evidence type="ECO:0000256" key="4">
    <source>
        <dbReference type="ARBA" id="ARBA00038277"/>
    </source>
</evidence>
<dbReference type="OrthoDB" id="1606438at2759"/>
<dbReference type="PANTHER" id="PTHR11746">
    <property type="entry name" value="O-METHYLTRANSFERASE"/>
    <property type="match status" value="1"/>
</dbReference>
<dbReference type="SUPFAM" id="SSF53335">
    <property type="entry name" value="S-adenosyl-L-methionine-dependent methyltransferases"/>
    <property type="match status" value="2"/>
</dbReference>
<gene>
    <name evidence="7" type="ORF">CXB51_007185</name>
</gene>
<feature type="domain" description="O-methyltransferase C-terminal" evidence="5">
    <location>
        <begin position="337"/>
        <end position="541"/>
    </location>
</feature>
<comment type="similarity">
    <text evidence="4">Belongs to the class I-like SAM-binding methyltransferase superfamily. Cation-independent O-methyltransferase family.</text>
</comment>
<dbReference type="EMBL" id="JAHUZN010000003">
    <property type="protein sequence ID" value="KAG8498292.1"/>
    <property type="molecule type" value="Genomic_DNA"/>
</dbReference>
<evidence type="ECO:0000256" key="3">
    <source>
        <dbReference type="ARBA" id="ARBA00022691"/>
    </source>
</evidence>
<dbReference type="AlphaFoldDB" id="A0A8J6D4J0"/>
<keyword evidence="3" id="KW-0949">S-adenosyl-L-methionine</keyword>
<dbReference type="GO" id="GO:0046983">
    <property type="term" value="F:protein dimerization activity"/>
    <property type="evidence" value="ECO:0007669"/>
    <property type="project" value="InterPro"/>
</dbReference>
<dbReference type="InterPro" id="IPR012967">
    <property type="entry name" value="COMT_dimerisation"/>
</dbReference>
<sequence length="563" mass="62601">MERIELDEAILQGQAEIWRYMFNFVDSMALNCIIHSHGGPVTLLQIASRITDGLTSPDITTISRIIRLLIRRKIFTIHHPSDSGDFLYDLSNSSRWLLHDSEQTLAPILVHPRSVTSVILSSYKQGLSSIGSLVDVGGGIGGLLSEIIKAYPHIKVVNFDLPHVVSTAPTYNGVSHIDGDMFHAIPNADAVIMKKNEIPRKLEERPNTMERTELDEARLQGQAEIWRYMFSFADSMALKSAVELRIADIIYSYGGPATLSQIASCINDGLTSPDITTLSRIMRLLVRKKIFTIHHPSDGRDPLYDLTHSSRWLLHDSEQTLAPMVLMENHPWQMAPWHYFSQCVKEGGVAFKKAHGCEIWDLASRNPDFNKLFNDGLACTSKVVTSAILSGYKQGFNSIGSLVDVGGGTGGLISEIVKVYPHIKGVNFDLPHVVSTAPTYNGVSHVGGDMFHAIPNTGAIIMKWILHDWDDEDCIKILKNCKKAIPKENGKVIIIEIILKEDGTGVFDEIGFILDLAMIAHTNGKERTEVEWKKILEGGGFFHFKIINIPSLLSIIEAYPDDQ</sequence>
<keyword evidence="1" id="KW-0489">Methyltransferase</keyword>
<comment type="caution">
    <text evidence="7">The sequence shown here is derived from an EMBL/GenBank/DDBJ whole genome shotgun (WGS) entry which is preliminary data.</text>
</comment>
<protein>
    <submittedName>
        <fullName evidence="7">Uncharacterized protein</fullName>
    </submittedName>
</protein>